<comment type="subcellular location">
    <subcellularLocation>
        <location evidence="10">Cytoplasm</location>
    </subcellularLocation>
    <text evidence="10">Associated with the membrane possibly through PlsY.</text>
</comment>
<reference evidence="11 12" key="1">
    <citation type="journal article" date="2008" name="J. Bacteriol.">
        <title>Comparative genome analysis of 'Candidatus Phytoplasma australiense' (subgroup tuf-Australia I; rp-A) and 'Ca. Phytoplasma asteris' strains OY-M and AY-WB.</title>
        <authorList>
            <person name="Tran-Nguyen L.T."/>
            <person name="Kube M."/>
            <person name="Schneider B."/>
            <person name="Reinhardt R."/>
            <person name="Gibb K.S."/>
        </authorList>
    </citation>
    <scope>NUCLEOTIDE SEQUENCE [LARGE SCALE GENOMIC DNA]</scope>
</reference>
<keyword evidence="7 10" id="KW-1208">Phospholipid metabolism</keyword>
<evidence type="ECO:0000256" key="7">
    <source>
        <dbReference type="ARBA" id="ARBA00023264"/>
    </source>
</evidence>
<evidence type="ECO:0000256" key="8">
    <source>
        <dbReference type="ARBA" id="ARBA00024069"/>
    </source>
</evidence>
<comment type="pathway">
    <text evidence="10">Lipid metabolism; phospholipid metabolism.</text>
</comment>
<keyword evidence="3 10" id="KW-0444">Lipid biosynthesis</keyword>
<keyword evidence="6 10" id="KW-0594">Phospholipid biosynthesis</keyword>
<comment type="function">
    <text evidence="10">Catalyzes the reversible formation of acyl-phosphate (acyl-PO(4)) from acyl-[acyl-carrier-protein] (acyl-ACP). This enzyme utilizes acyl-ACP as fatty acyl donor, but not acyl-CoA.</text>
</comment>
<dbReference type="GO" id="GO:0043811">
    <property type="term" value="F:phosphate:acyl-[acyl carrier protein] acyltransferase activity"/>
    <property type="evidence" value="ECO:0007669"/>
    <property type="project" value="UniProtKB-UniRule"/>
</dbReference>
<dbReference type="AlphaFoldDB" id="B1VAJ3"/>
<sequence>MSQKEYFLMKMKIAVDAMGGDSAPLEIVKGSCLALEKNPLLEIVLYGDQTLITPIIEKNRLNRFFEKKQIIIKHTPHFLTMSDKNIRDQLKTKPDASLFLALRGALNGEVKGVVSACGTQVLVLASHLILKKIPLMQRIAIAPIFKSFDNRVRILLDAGANVELKPQHLLVFAHYASIIAQEVLSIKNPQVKLLNIGHEANKGRLIDLETYQLLSQSSLINFGGNEEPQNLLTTSADILLSDGFTANIALKTYEGTALNFMKNIKQIMTQNSIKKIITKIYFQKELQKFKTKMDPREIGGAMLLGLNKVVIKAHGSSQAYAFCQAILQAQKMIAANINQKISQILEKQAS</sequence>
<evidence type="ECO:0000256" key="4">
    <source>
        <dbReference type="ARBA" id="ARBA00022679"/>
    </source>
</evidence>
<protein>
    <recommendedName>
        <fullName evidence="8 10">Phosphate acyltransferase</fullName>
        <ecNumber evidence="8 10">2.3.1.274</ecNumber>
    </recommendedName>
    <alternativeName>
        <fullName evidence="10">Acyl-ACP phosphotransacylase</fullName>
    </alternativeName>
    <alternativeName>
        <fullName evidence="10">Acyl-[acyl-carrier-protein]--phosphate acyltransferase</fullName>
    </alternativeName>
    <alternativeName>
        <fullName evidence="10">Phosphate-acyl-ACP acyltransferase</fullName>
    </alternativeName>
</protein>
<accession>B1VAJ3</accession>
<dbReference type="GO" id="GO:0008654">
    <property type="term" value="P:phospholipid biosynthetic process"/>
    <property type="evidence" value="ECO:0007669"/>
    <property type="project" value="UniProtKB-KW"/>
</dbReference>
<dbReference type="STRING" id="59748.PA0632"/>
<evidence type="ECO:0000313" key="11">
    <source>
        <dbReference type="EMBL" id="CAM11966.1"/>
    </source>
</evidence>
<evidence type="ECO:0000256" key="1">
    <source>
        <dbReference type="ARBA" id="ARBA00001232"/>
    </source>
</evidence>
<organism evidence="11 12">
    <name type="scientific">Phytoplasma australiense</name>
    <dbReference type="NCBI Taxonomy" id="59748"/>
    <lineage>
        <taxon>Bacteria</taxon>
        <taxon>Bacillati</taxon>
        <taxon>Mycoplasmatota</taxon>
        <taxon>Mollicutes</taxon>
        <taxon>Acholeplasmatales</taxon>
        <taxon>Acholeplasmataceae</taxon>
        <taxon>Candidatus Phytoplasma</taxon>
        <taxon>16SrXII (Stolbur group)</taxon>
    </lineage>
</organism>
<comment type="catalytic activity">
    <reaction evidence="1 10">
        <text>a fatty acyl-[ACP] + phosphate = an acyl phosphate + holo-[ACP]</text>
        <dbReference type="Rhea" id="RHEA:42292"/>
        <dbReference type="Rhea" id="RHEA-COMP:9685"/>
        <dbReference type="Rhea" id="RHEA-COMP:14125"/>
        <dbReference type="ChEBI" id="CHEBI:43474"/>
        <dbReference type="ChEBI" id="CHEBI:59918"/>
        <dbReference type="ChEBI" id="CHEBI:64479"/>
        <dbReference type="ChEBI" id="CHEBI:138651"/>
        <dbReference type="EC" id="2.3.1.274"/>
    </reaction>
</comment>
<evidence type="ECO:0000256" key="10">
    <source>
        <dbReference type="HAMAP-Rule" id="MF_00019"/>
    </source>
</evidence>
<dbReference type="GO" id="GO:0005737">
    <property type="term" value="C:cytoplasm"/>
    <property type="evidence" value="ECO:0007669"/>
    <property type="project" value="UniProtKB-SubCell"/>
</dbReference>
<dbReference type="EMBL" id="AM422018">
    <property type="protein sequence ID" value="CAM11966.1"/>
    <property type="molecule type" value="Genomic_DNA"/>
</dbReference>
<evidence type="ECO:0000256" key="5">
    <source>
        <dbReference type="ARBA" id="ARBA00023098"/>
    </source>
</evidence>
<evidence type="ECO:0000256" key="3">
    <source>
        <dbReference type="ARBA" id="ARBA00022516"/>
    </source>
</evidence>
<dbReference type="InterPro" id="IPR003664">
    <property type="entry name" value="FA_synthesis"/>
</dbReference>
<keyword evidence="4 10" id="KW-0808">Transferase</keyword>
<evidence type="ECO:0000256" key="2">
    <source>
        <dbReference type="ARBA" id="ARBA00022490"/>
    </source>
</evidence>
<comment type="similarity">
    <text evidence="10">Belongs to the PlsX family.</text>
</comment>
<dbReference type="EC" id="2.3.1.274" evidence="8 10"/>
<gene>
    <name evidence="10 11" type="primary">plsX</name>
    <name evidence="11" type="ordered locus">PA0632</name>
</gene>
<dbReference type="NCBIfam" id="TIGR00182">
    <property type="entry name" value="plsX"/>
    <property type="match status" value="1"/>
</dbReference>
<evidence type="ECO:0000256" key="9">
    <source>
        <dbReference type="ARBA" id="ARBA00046608"/>
    </source>
</evidence>
<dbReference type="Proteomes" id="UP000008323">
    <property type="component" value="Chromosome"/>
</dbReference>
<dbReference type="eggNOG" id="COG0416">
    <property type="taxonomic scope" value="Bacteria"/>
</dbReference>
<proteinExistence type="inferred from homology"/>
<dbReference type="InterPro" id="IPR012281">
    <property type="entry name" value="Phospholipid_synth_PlsX-like"/>
</dbReference>
<dbReference type="KEGG" id="pal:PA0632"/>
<dbReference type="PIRSF" id="PIRSF002465">
    <property type="entry name" value="Phsphlp_syn_PlsX"/>
    <property type="match status" value="1"/>
</dbReference>
<evidence type="ECO:0000313" key="12">
    <source>
        <dbReference type="Proteomes" id="UP000008323"/>
    </source>
</evidence>
<dbReference type="GO" id="GO:0006633">
    <property type="term" value="P:fatty acid biosynthetic process"/>
    <property type="evidence" value="ECO:0007669"/>
    <property type="project" value="UniProtKB-UniRule"/>
</dbReference>
<name>B1VAJ3_PHYAS</name>
<dbReference type="PANTHER" id="PTHR30100:SF1">
    <property type="entry name" value="PHOSPHATE ACYLTRANSFERASE"/>
    <property type="match status" value="1"/>
</dbReference>
<comment type="subunit">
    <text evidence="9 10">Homodimer. Probably interacts with PlsY.</text>
</comment>
<dbReference type="HAMAP" id="MF_00019">
    <property type="entry name" value="PlsX"/>
    <property type="match status" value="1"/>
</dbReference>
<dbReference type="SUPFAM" id="SSF53659">
    <property type="entry name" value="Isocitrate/Isopropylmalate dehydrogenase-like"/>
    <property type="match status" value="1"/>
</dbReference>
<dbReference type="UniPathway" id="UPA00085"/>
<keyword evidence="2 10" id="KW-0963">Cytoplasm</keyword>
<evidence type="ECO:0000256" key="6">
    <source>
        <dbReference type="ARBA" id="ARBA00023209"/>
    </source>
</evidence>
<keyword evidence="5 10" id="KW-0443">Lipid metabolism</keyword>
<dbReference type="Pfam" id="PF02504">
    <property type="entry name" value="FA_synthesis"/>
    <property type="match status" value="1"/>
</dbReference>
<dbReference type="Gene3D" id="3.40.718.10">
    <property type="entry name" value="Isopropylmalate Dehydrogenase"/>
    <property type="match status" value="1"/>
</dbReference>
<dbReference type="PANTHER" id="PTHR30100">
    <property type="entry name" value="FATTY ACID/PHOSPHOLIPID SYNTHESIS PROTEIN PLSX"/>
    <property type="match status" value="1"/>
</dbReference>